<dbReference type="PANTHER" id="PTHR11067:SF9">
    <property type="entry name" value="INOSINE TRIPHOSPHATE PYROPHOSPHATASE"/>
    <property type="match status" value="1"/>
</dbReference>
<dbReference type="InterPro" id="IPR002637">
    <property type="entry name" value="RdgB/HAM1"/>
</dbReference>
<comment type="catalytic activity">
    <reaction evidence="7">
        <text>XTP + H2O = XMP + diphosphate + H(+)</text>
        <dbReference type="Rhea" id="RHEA:28610"/>
        <dbReference type="ChEBI" id="CHEBI:15377"/>
        <dbReference type="ChEBI" id="CHEBI:15378"/>
        <dbReference type="ChEBI" id="CHEBI:33019"/>
        <dbReference type="ChEBI" id="CHEBI:57464"/>
        <dbReference type="ChEBI" id="CHEBI:61314"/>
        <dbReference type="EC" id="3.6.1.66"/>
    </reaction>
</comment>
<feature type="active site" description="Proton acceptor" evidence="7">
    <location>
        <position position="72"/>
    </location>
</feature>
<feature type="binding site" evidence="7">
    <location>
        <position position="72"/>
    </location>
    <ligand>
        <name>Mg(2+)</name>
        <dbReference type="ChEBI" id="CHEBI:18420"/>
    </ligand>
</feature>
<evidence type="ECO:0000313" key="10">
    <source>
        <dbReference type="Proteomes" id="UP001556653"/>
    </source>
</evidence>
<dbReference type="HAMAP" id="MF_01405">
    <property type="entry name" value="Non_canon_purine_NTPase"/>
    <property type="match status" value="1"/>
</dbReference>
<evidence type="ECO:0000256" key="4">
    <source>
        <dbReference type="ARBA" id="ARBA00022801"/>
    </source>
</evidence>
<feature type="binding site" evidence="7">
    <location>
        <begin position="11"/>
        <end position="16"/>
    </location>
    <ligand>
        <name>substrate</name>
    </ligand>
</feature>
<accession>A0ABV3S9N6</accession>
<keyword evidence="5 7" id="KW-0460">Magnesium</keyword>
<evidence type="ECO:0000313" key="9">
    <source>
        <dbReference type="EMBL" id="MEX0386838.1"/>
    </source>
</evidence>
<feature type="binding site" evidence="7">
    <location>
        <position position="73"/>
    </location>
    <ligand>
        <name>substrate</name>
    </ligand>
</feature>
<name>A0ABV3S9N6_9GAMM</name>
<feature type="binding site" evidence="7">
    <location>
        <begin position="157"/>
        <end position="160"/>
    </location>
    <ligand>
        <name>substrate</name>
    </ligand>
</feature>
<organism evidence="9 10">
    <name type="scientific">Spiribacter onubensis</name>
    <dbReference type="NCBI Taxonomy" id="3122420"/>
    <lineage>
        <taxon>Bacteria</taxon>
        <taxon>Pseudomonadati</taxon>
        <taxon>Pseudomonadota</taxon>
        <taxon>Gammaproteobacteria</taxon>
        <taxon>Chromatiales</taxon>
        <taxon>Ectothiorhodospiraceae</taxon>
        <taxon>Spiribacter</taxon>
    </lineage>
</organism>
<dbReference type="Proteomes" id="UP001556653">
    <property type="component" value="Unassembled WGS sequence"/>
</dbReference>
<dbReference type="EC" id="3.6.1.66" evidence="7"/>
<comment type="subunit">
    <text evidence="7">Homodimer.</text>
</comment>
<dbReference type="NCBIfam" id="TIGR00042">
    <property type="entry name" value="RdgB/HAM1 family non-canonical purine NTP pyrophosphatase"/>
    <property type="match status" value="1"/>
</dbReference>
<gene>
    <name evidence="9" type="primary">rdgB</name>
    <name evidence="9" type="ORF">V6X64_07535</name>
</gene>
<feature type="binding site" evidence="7">
    <location>
        <begin position="185"/>
        <end position="186"/>
    </location>
    <ligand>
        <name>substrate</name>
    </ligand>
</feature>
<comment type="cofactor">
    <cofactor evidence="7">
        <name>Mg(2+)</name>
        <dbReference type="ChEBI" id="CHEBI:18420"/>
    </cofactor>
    <text evidence="7">Binds 1 Mg(2+) ion per subunit.</text>
</comment>
<dbReference type="EMBL" id="JBAKFJ010000001">
    <property type="protein sequence ID" value="MEX0386838.1"/>
    <property type="molecule type" value="Genomic_DNA"/>
</dbReference>
<sequence length="204" mass="21932">MAIIPRLVIASGNRGKLAELESLLTGLVDEVLPQSFYYVPEAEETGTTFVENAIIKARNAAAHTGLPAIADDSGLEIPSLDGAPGVRSARWAGEDADDAANNARLRDELLDLAEAERAAAYRCVLVFMRHAADPVPIITEGVWHGRLVDQPAGDGGFGYDPHFFLPEAGCTAAQLPDETKNLLSHRGQALASMRRRLETEWTAS</sequence>
<dbReference type="InterPro" id="IPR020922">
    <property type="entry name" value="dITP/XTP_pyrophosphatase"/>
</dbReference>
<comment type="function">
    <text evidence="7">Pyrophosphatase that catalyzes the hydrolysis of nucleoside triphosphates to their monophosphate derivatives, with a high preference for the non-canonical purine nucleotides XTP (xanthosine triphosphate), dITP (deoxyinosine triphosphate) and ITP. Seems to function as a house-cleaning enzyme that removes non-canonical purine nucleotides from the nucleotide pool, thus preventing their incorporation into DNA/RNA and avoiding chromosomal lesions.</text>
</comment>
<dbReference type="SUPFAM" id="SSF52972">
    <property type="entry name" value="ITPase-like"/>
    <property type="match status" value="1"/>
</dbReference>
<evidence type="ECO:0000256" key="2">
    <source>
        <dbReference type="ARBA" id="ARBA00022723"/>
    </source>
</evidence>
<keyword evidence="3 7" id="KW-0547">Nucleotide-binding</keyword>
<comment type="caution">
    <text evidence="9">The sequence shown here is derived from an EMBL/GenBank/DDBJ whole genome shotgun (WGS) entry which is preliminary data.</text>
</comment>
<evidence type="ECO:0000256" key="8">
    <source>
        <dbReference type="RuleBase" id="RU003781"/>
    </source>
</evidence>
<evidence type="ECO:0000256" key="3">
    <source>
        <dbReference type="ARBA" id="ARBA00022741"/>
    </source>
</evidence>
<evidence type="ECO:0000256" key="1">
    <source>
        <dbReference type="ARBA" id="ARBA00008023"/>
    </source>
</evidence>
<dbReference type="InterPro" id="IPR029001">
    <property type="entry name" value="ITPase-like_fam"/>
</dbReference>
<keyword evidence="2 7" id="KW-0479">Metal-binding</keyword>
<keyword evidence="6 7" id="KW-0546">Nucleotide metabolism</keyword>
<reference evidence="9 10" key="1">
    <citation type="submission" date="2024-02" db="EMBL/GenBank/DDBJ databases">
        <title>New especies of Spiribacter isolated from saline water.</title>
        <authorList>
            <person name="Leon M.J."/>
            <person name="De La Haba R."/>
            <person name="Sanchez-Porro C."/>
            <person name="Ventosa A."/>
        </authorList>
    </citation>
    <scope>NUCLEOTIDE SEQUENCE [LARGE SCALE GENOMIC DNA]</scope>
    <source>
        <strain evidence="10">ag22IC4-227</strain>
    </source>
</reference>
<evidence type="ECO:0000256" key="7">
    <source>
        <dbReference type="HAMAP-Rule" id="MF_01405"/>
    </source>
</evidence>
<dbReference type="RefSeq" id="WP_367967306.1">
    <property type="nucleotide sequence ID" value="NZ_JBAKFI010000002.1"/>
</dbReference>
<proteinExistence type="inferred from homology"/>
<dbReference type="Pfam" id="PF01725">
    <property type="entry name" value="Ham1p_like"/>
    <property type="match status" value="1"/>
</dbReference>
<feature type="binding site" evidence="7">
    <location>
        <position position="180"/>
    </location>
    <ligand>
        <name>substrate</name>
    </ligand>
</feature>
<evidence type="ECO:0000256" key="5">
    <source>
        <dbReference type="ARBA" id="ARBA00022842"/>
    </source>
</evidence>
<dbReference type="PANTHER" id="PTHR11067">
    <property type="entry name" value="INOSINE TRIPHOSPHATE PYROPHOSPHATASE/HAM1 PROTEIN"/>
    <property type="match status" value="1"/>
</dbReference>
<comment type="catalytic activity">
    <reaction evidence="7">
        <text>dITP + H2O = dIMP + diphosphate + H(+)</text>
        <dbReference type="Rhea" id="RHEA:28342"/>
        <dbReference type="ChEBI" id="CHEBI:15377"/>
        <dbReference type="ChEBI" id="CHEBI:15378"/>
        <dbReference type="ChEBI" id="CHEBI:33019"/>
        <dbReference type="ChEBI" id="CHEBI:61194"/>
        <dbReference type="ChEBI" id="CHEBI:61382"/>
        <dbReference type="EC" id="3.6.1.66"/>
    </reaction>
</comment>
<keyword evidence="10" id="KW-1185">Reference proteome</keyword>
<evidence type="ECO:0000256" key="6">
    <source>
        <dbReference type="ARBA" id="ARBA00023080"/>
    </source>
</evidence>
<dbReference type="CDD" id="cd00515">
    <property type="entry name" value="HAM1"/>
    <property type="match status" value="1"/>
</dbReference>
<feature type="binding site" evidence="7">
    <location>
        <position position="43"/>
    </location>
    <ligand>
        <name>Mg(2+)</name>
        <dbReference type="ChEBI" id="CHEBI:18420"/>
    </ligand>
</feature>
<comment type="similarity">
    <text evidence="1 7 8">Belongs to the HAM1 NTPase family.</text>
</comment>
<dbReference type="Gene3D" id="3.90.950.10">
    <property type="match status" value="1"/>
</dbReference>
<keyword evidence="4 7" id="KW-0378">Hydrolase</keyword>
<comment type="catalytic activity">
    <reaction evidence="7">
        <text>ITP + H2O = IMP + diphosphate + H(+)</text>
        <dbReference type="Rhea" id="RHEA:29399"/>
        <dbReference type="ChEBI" id="CHEBI:15377"/>
        <dbReference type="ChEBI" id="CHEBI:15378"/>
        <dbReference type="ChEBI" id="CHEBI:33019"/>
        <dbReference type="ChEBI" id="CHEBI:58053"/>
        <dbReference type="ChEBI" id="CHEBI:61402"/>
        <dbReference type="EC" id="3.6.1.66"/>
    </reaction>
</comment>
<protein>
    <recommendedName>
        <fullName evidence="7">dITP/XTP pyrophosphatase</fullName>
        <ecNumber evidence="7">3.6.1.66</ecNumber>
    </recommendedName>
    <alternativeName>
        <fullName evidence="7">Non-canonical purine NTP pyrophosphatase</fullName>
    </alternativeName>
    <alternativeName>
        <fullName evidence="7">Non-standard purine NTP pyrophosphatase</fullName>
    </alternativeName>
    <alternativeName>
        <fullName evidence="7">Nucleoside-triphosphate diphosphatase</fullName>
    </alternativeName>
    <alternativeName>
        <fullName evidence="7">Nucleoside-triphosphate pyrophosphatase</fullName>
        <shortName evidence="7">NTPase</shortName>
    </alternativeName>
</protein>